<comment type="caution">
    <text evidence="2">The sequence shown here is derived from an EMBL/GenBank/DDBJ whole genome shotgun (WGS) entry which is preliminary data.</text>
</comment>
<evidence type="ECO:0000256" key="1">
    <source>
        <dbReference type="SAM" id="MobiDB-lite"/>
    </source>
</evidence>
<feature type="region of interest" description="Disordered" evidence="1">
    <location>
        <begin position="1"/>
        <end position="32"/>
    </location>
</feature>
<dbReference type="AlphaFoldDB" id="A0AAE0N0B0"/>
<evidence type="ECO:0000313" key="3">
    <source>
        <dbReference type="Proteomes" id="UP001287356"/>
    </source>
</evidence>
<proteinExistence type="predicted"/>
<evidence type="ECO:0000313" key="2">
    <source>
        <dbReference type="EMBL" id="KAK3364739.1"/>
    </source>
</evidence>
<accession>A0AAE0N0B0</accession>
<dbReference type="Proteomes" id="UP001287356">
    <property type="component" value="Unassembled WGS sequence"/>
</dbReference>
<sequence length="505" mass="55904">MDHQLPSRPATASGSGGTKRSRRTEAWSSSESALGQFGISNLRDRIVAPPRPLPLETFPSGSDRDSDRVQQQFGAEFKQAAWDLMSKIKMGVDKSAINVHLSFNSTAGHMTAISLFRLGFHIESSGNPRTVYAGSDISASCYITRSDNKPSNPMIGTLGCWVQIKVKDRGWMTMGLTCYHVLRPCLKGYTVGVAETQVPGLDEKVDRACMSDPTKDSARWKADIKGFIPKDVPTLEMVEHPPRAKHNFTIADKQAAIKDRQSAKEAKVLEAAEVLEAEVKEMLDFFNNGHQHLGRPFVASGYLRRTKTNGRLDWALIQPFDDSRVGGNALPTVQDWRLKGYSDSQMPWKLDGYVLEPQGTSIHDCVKDVTVVHNKVFGFKMGASTGCTAGELSYVQTNCTIAEEKYMVGRSKKDRMSTEFVFAPVELDPMIRFGNRGDSGAVVFDKLGRVMGLLFTGQRPHQTDSGYIMVTPIEDVFADIKEFSRGQVEDIRVLGEEEDTVMTST</sequence>
<name>A0AAE0N0B0_9PEZI</name>
<keyword evidence="3" id="KW-1185">Reference proteome</keyword>
<gene>
    <name evidence="2" type="ORF">B0T24DRAFT_583621</name>
</gene>
<reference evidence="2" key="2">
    <citation type="submission" date="2023-06" db="EMBL/GenBank/DDBJ databases">
        <authorList>
            <consortium name="Lawrence Berkeley National Laboratory"/>
            <person name="Haridas S."/>
            <person name="Hensen N."/>
            <person name="Bonometti L."/>
            <person name="Westerberg I."/>
            <person name="Brannstrom I.O."/>
            <person name="Guillou S."/>
            <person name="Cros-Aarteil S."/>
            <person name="Calhoun S."/>
            <person name="Kuo A."/>
            <person name="Mondo S."/>
            <person name="Pangilinan J."/>
            <person name="Riley R."/>
            <person name="Labutti K."/>
            <person name="Andreopoulos B."/>
            <person name="Lipzen A."/>
            <person name="Chen C."/>
            <person name="Yanf M."/>
            <person name="Daum C."/>
            <person name="Ng V."/>
            <person name="Clum A."/>
            <person name="Steindorff A."/>
            <person name="Ohm R."/>
            <person name="Martin F."/>
            <person name="Silar P."/>
            <person name="Natvig D."/>
            <person name="Lalanne C."/>
            <person name="Gautier V."/>
            <person name="Ament-Velasquez S.L."/>
            <person name="Kruys A."/>
            <person name="Hutchinson M.I."/>
            <person name="Powell A.J."/>
            <person name="Barry K."/>
            <person name="Miller A.N."/>
            <person name="Grigoriev I.V."/>
            <person name="Debuchy R."/>
            <person name="Gladieux P."/>
            <person name="Thoren M.H."/>
            <person name="Johannesson H."/>
        </authorList>
    </citation>
    <scope>NUCLEOTIDE SEQUENCE</scope>
    <source>
        <strain evidence="2">CBS 958.72</strain>
    </source>
</reference>
<dbReference type="EMBL" id="JAULSN010000009">
    <property type="protein sequence ID" value="KAK3364739.1"/>
    <property type="molecule type" value="Genomic_DNA"/>
</dbReference>
<protein>
    <submittedName>
        <fullName evidence="2">Uncharacterized protein</fullName>
    </submittedName>
</protein>
<reference evidence="2" key="1">
    <citation type="journal article" date="2023" name="Mol. Phylogenet. Evol.">
        <title>Genome-scale phylogeny and comparative genomics of the fungal order Sordariales.</title>
        <authorList>
            <person name="Hensen N."/>
            <person name="Bonometti L."/>
            <person name="Westerberg I."/>
            <person name="Brannstrom I.O."/>
            <person name="Guillou S."/>
            <person name="Cros-Aarteil S."/>
            <person name="Calhoun S."/>
            <person name="Haridas S."/>
            <person name="Kuo A."/>
            <person name="Mondo S."/>
            <person name="Pangilinan J."/>
            <person name="Riley R."/>
            <person name="LaButti K."/>
            <person name="Andreopoulos B."/>
            <person name="Lipzen A."/>
            <person name="Chen C."/>
            <person name="Yan M."/>
            <person name="Daum C."/>
            <person name="Ng V."/>
            <person name="Clum A."/>
            <person name="Steindorff A."/>
            <person name="Ohm R.A."/>
            <person name="Martin F."/>
            <person name="Silar P."/>
            <person name="Natvig D.O."/>
            <person name="Lalanne C."/>
            <person name="Gautier V."/>
            <person name="Ament-Velasquez S.L."/>
            <person name="Kruys A."/>
            <person name="Hutchinson M.I."/>
            <person name="Powell A.J."/>
            <person name="Barry K."/>
            <person name="Miller A.N."/>
            <person name="Grigoriev I.V."/>
            <person name="Debuchy R."/>
            <person name="Gladieux P."/>
            <person name="Hiltunen Thoren M."/>
            <person name="Johannesson H."/>
        </authorList>
    </citation>
    <scope>NUCLEOTIDE SEQUENCE</scope>
    <source>
        <strain evidence="2">CBS 958.72</strain>
    </source>
</reference>
<organism evidence="2 3">
    <name type="scientific">Lasiosphaeria ovina</name>
    <dbReference type="NCBI Taxonomy" id="92902"/>
    <lineage>
        <taxon>Eukaryota</taxon>
        <taxon>Fungi</taxon>
        <taxon>Dikarya</taxon>
        <taxon>Ascomycota</taxon>
        <taxon>Pezizomycotina</taxon>
        <taxon>Sordariomycetes</taxon>
        <taxon>Sordariomycetidae</taxon>
        <taxon>Sordariales</taxon>
        <taxon>Lasiosphaeriaceae</taxon>
        <taxon>Lasiosphaeria</taxon>
    </lineage>
</organism>